<organism evidence="1 2">
    <name type="scientific">Segatella copri</name>
    <dbReference type="NCBI Taxonomy" id="165179"/>
    <lineage>
        <taxon>Bacteria</taxon>
        <taxon>Pseudomonadati</taxon>
        <taxon>Bacteroidota</taxon>
        <taxon>Bacteroidia</taxon>
        <taxon>Bacteroidales</taxon>
        <taxon>Prevotellaceae</taxon>
        <taxon>Segatella</taxon>
    </lineage>
</organism>
<comment type="caution">
    <text evidence="1">The sequence shown here is derived from an EMBL/GenBank/DDBJ whole genome shotgun (WGS) entry which is preliminary data.</text>
</comment>
<dbReference type="RefSeq" id="WP_254974302.1">
    <property type="nucleotide sequence ID" value="NZ_JANDWK010000021.1"/>
</dbReference>
<name>A0AAW5IY38_9BACT</name>
<proteinExistence type="predicted"/>
<dbReference type="Proteomes" id="UP001204486">
    <property type="component" value="Unassembled WGS sequence"/>
</dbReference>
<evidence type="ECO:0000313" key="2">
    <source>
        <dbReference type="Proteomes" id="UP001204486"/>
    </source>
</evidence>
<evidence type="ECO:0000313" key="1">
    <source>
        <dbReference type="EMBL" id="MCP9600189.1"/>
    </source>
</evidence>
<evidence type="ECO:0008006" key="3">
    <source>
        <dbReference type="Google" id="ProtNLM"/>
    </source>
</evidence>
<gene>
    <name evidence="1" type="ORF">NNC55_09510</name>
</gene>
<dbReference type="EMBL" id="JANDWN010000023">
    <property type="protein sequence ID" value="MCP9600189.1"/>
    <property type="molecule type" value="Genomic_DNA"/>
</dbReference>
<sequence>MKKNVIICCSHLYVPTALTFILSHPDITHYIYTNNHSIKLLFEGSLLVDSVLEEPQGLDSFNLFKVHKLKRWIKQQFTEIKPDTILFFHDGYCMPINWYMKNQKDNVQINYCPTYVDNIKRTHINSLTQICSILKDKVLWGIKTIPIIGLNKTITPYLDPSFFSLIGANILKIPVDKQLIKNNINLICPTISGINNDAIVFLQCEIVGYSISEEVYINYINRIISSLDTLKCLFKAKPGRTKCYGSENALIKIPDYISASLILNNFKVVIGTSSTVLAQSANEGILAISLMELIPTQDEKEKKYVIDYLKNLSSYIKFPKTFEELNELINNA</sequence>
<protein>
    <recommendedName>
        <fullName evidence="3">Glycosyltransferase</fullName>
    </recommendedName>
</protein>
<accession>A0AAW5IY38</accession>
<reference evidence="1" key="1">
    <citation type="submission" date="2022-07" db="EMBL/GenBank/DDBJ databases">
        <title>Prevotella copri.</title>
        <authorList>
            <person name="Yang C."/>
        </authorList>
    </citation>
    <scope>NUCLEOTIDE SEQUENCE</scope>
    <source>
        <strain evidence="1">HF1476</strain>
    </source>
</reference>
<dbReference type="AlphaFoldDB" id="A0AAW5IY38"/>